<dbReference type="EMBL" id="FOVM01000007">
    <property type="protein sequence ID" value="SFN89593.1"/>
    <property type="molecule type" value="Genomic_DNA"/>
</dbReference>
<dbReference type="Pfam" id="PF02156">
    <property type="entry name" value="Glyco_hydro_26"/>
    <property type="match status" value="1"/>
</dbReference>
<feature type="active site" description="Nucleophile" evidence="4">
    <location>
        <position position="297"/>
    </location>
</feature>
<gene>
    <name evidence="7" type="ORF">SAMN05216219_2510</name>
</gene>
<feature type="chain" id="PRO_5011447750" evidence="5">
    <location>
        <begin position="17"/>
        <end position="387"/>
    </location>
</feature>
<evidence type="ECO:0000256" key="4">
    <source>
        <dbReference type="PROSITE-ProRule" id="PRU01100"/>
    </source>
</evidence>
<dbReference type="InterPro" id="IPR022790">
    <property type="entry name" value="GH26_dom"/>
</dbReference>
<organism evidence="7 8">
    <name type="scientific">Mycetocola miduiensis</name>
    <dbReference type="NCBI Taxonomy" id="995034"/>
    <lineage>
        <taxon>Bacteria</taxon>
        <taxon>Bacillati</taxon>
        <taxon>Actinomycetota</taxon>
        <taxon>Actinomycetes</taxon>
        <taxon>Micrococcales</taxon>
        <taxon>Microbacteriaceae</taxon>
        <taxon>Mycetocola</taxon>
    </lineage>
</organism>
<dbReference type="GO" id="GO:0006080">
    <property type="term" value="P:substituted mannan metabolic process"/>
    <property type="evidence" value="ECO:0007669"/>
    <property type="project" value="InterPro"/>
</dbReference>
<evidence type="ECO:0000256" key="5">
    <source>
        <dbReference type="SAM" id="SignalP"/>
    </source>
</evidence>
<dbReference type="PROSITE" id="PS51764">
    <property type="entry name" value="GH26"/>
    <property type="match status" value="1"/>
</dbReference>
<evidence type="ECO:0000256" key="1">
    <source>
        <dbReference type="ARBA" id="ARBA00007754"/>
    </source>
</evidence>
<evidence type="ECO:0000256" key="3">
    <source>
        <dbReference type="ARBA" id="ARBA00023295"/>
    </source>
</evidence>
<keyword evidence="5" id="KW-0732">Signal</keyword>
<dbReference type="SUPFAM" id="SSF51445">
    <property type="entry name" value="(Trans)glycosidases"/>
    <property type="match status" value="1"/>
</dbReference>
<dbReference type="STRING" id="995034.SAMN05216219_2510"/>
<dbReference type="Gene3D" id="3.20.20.80">
    <property type="entry name" value="Glycosidases"/>
    <property type="match status" value="1"/>
</dbReference>
<comment type="similarity">
    <text evidence="1 4">Belongs to the glycosyl hydrolase 26 family.</text>
</comment>
<evidence type="ECO:0000313" key="8">
    <source>
        <dbReference type="Proteomes" id="UP000198867"/>
    </source>
</evidence>
<keyword evidence="2 4" id="KW-0378">Hydrolase</keyword>
<evidence type="ECO:0000256" key="2">
    <source>
        <dbReference type="ARBA" id="ARBA00022801"/>
    </source>
</evidence>
<feature type="signal peptide" evidence="5">
    <location>
        <begin position="1"/>
        <end position="16"/>
    </location>
</feature>
<name>A0A1I5CRN0_9MICO</name>
<evidence type="ECO:0000313" key="7">
    <source>
        <dbReference type="EMBL" id="SFN89593.1"/>
    </source>
</evidence>
<dbReference type="AlphaFoldDB" id="A0A1I5CRN0"/>
<proteinExistence type="inferred from homology"/>
<feature type="active site" description="Proton donor" evidence="4">
    <location>
        <position position="144"/>
    </location>
</feature>
<sequence>MLFTRALRAVPVVALAFALGGCSGPTSLPPCEALTLDELAPGHGVLFGVNPDWANQSLLEFGQAIGEEPAVAVSFVDFPLREMDVKNLTAAVHQVQRAGGTLLLTLEPKGGLDTVTTESVDDLADVLAPVEATGTTVVVRFGHEMNGSWYAWGQQPEAYIHAFRTVSSGLRDSLDATSMMWAPNYAGGYPFAGGAFEAKRGTAHFAALDTNGDGTVGMTDDPYAPYYPGDDAVDWVGMSLYHWGSAHPWGENELPEDGKFVAQLTGQYRGLAGDDSAVPDFYAEYGEKRQKLVAIPETAALVVNRGDAAGELAIKQAWWWQIFAADIPERFPKLKMINWFEWHKFEPEVRGDVDWTITSDRTVTRAFAADLPEWVRFAEQRASCTPG</sequence>
<keyword evidence="8" id="KW-1185">Reference proteome</keyword>
<evidence type="ECO:0000259" key="6">
    <source>
        <dbReference type="PROSITE" id="PS51764"/>
    </source>
</evidence>
<dbReference type="Proteomes" id="UP000198867">
    <property type="component" value="Unassembled WGS sequence"/>
</dbReference>
<keyword evidence="3 4" id="KW-0326">Glycosidase</keyword>
<feature type="domain" description="GH26" evidence="6">
    <location>
        <begin position="29"/>
        <end position="366"/>
    </location>
</feature>
<reference evidence="8" key="1">
    <citation type="submission" date="2016-10" db="EMBL/GenBank/DDBJ databases">
        <authorList>
            <person name="Varghese N."/>
            <person name="Submissions S."/>
        </authorList>
    </citation>
    <scope>NUCLEOTIDE SEQUENCE [LARGE SCALE GENOMIC DNA]</scope>
    <source>
        <strain evidence="8">CGMCC 1.11101</strain>
    </source>
</reference>
<dbReference type="InterPro" id="IPR000805">
    <property type="entry name" value="Glyco_hydro_26"/>
</dbReference>
<dbReference type="OrthoDB" id="9816550at2"/>
<dbReference type="PANTHER" id="PTHR40079:SF4">
    <property type="entry name" value="GH26 DOMAIN-CONTAINING PROTEIN-RELATED"/>
    <property type="match status" value="1"/>
</dbReference>
<accession>A0A1I5CRN0</accession>
<protein>
    <submittedName>
        <fullName evidence="7">Glycosyl hydrolase family 26</fullName>
    </submittedName>
</protein>
<dbReference type="InterPro" id="IPR017853">
    <property type="entry name" value="GH"/>
</dbReference>
<dbReference type="GO" id="GO:0016985">
    <property type="term" value="F:mannan endo-1,4-beta-mannosidase activity"/>
    <property type="evidence" value="ECO:0007669"/>
    <property type="project" value="InterPro"/>
</dbReference>
<dbReference type="PANTHER" id="PTHR40079">
    <property type="entry name" value="MANNAN ENDO-1,4-BETA-MANNOSIDASE E-RELATED"/>
    <property type="match status" value="1"/>
</dbReference>
<dbReference type="PROSITE" id="PS51257">
    <property type="entry name" value="PROKAR_LIPOPROTEIN"/>
    <property type="match status" value="1"/>
</dbReference>